<feature type="transmembrane region" description="Helical" evidence="1">
    <location>
        <begin position="12"/>
        <end position="34"/>
    </location>
</feature>
<evidence type="ECO:0000313" key="3">
    <source>
        <dbReference type="Proteomes" id="UP001153555"/>
    </source>
</evidence>
<accession>A0A9N7RSN3</accession>
<reference evidence="2" key="1">
    <citation type="submission" date="2019-12" db="EMBL/GenBank/DDBJ databases">
        <authorList>
            <person name="Scholes J."/>
        </authorList>
    </citation>
    <scope>NUCLEOTIDE SEQUENCE</scope>
</reference>
<keyword evidence="1" id="KW-0812">Transmembrane</keyword>
<organism evidence="2 3">
    <name type="scientific">Striga hermonthica</name>
    <name type="common">Purple witchweed</name>
    <name type="synonym">Buchnera hermonthica</name>
    <dbReference type="NCBI Taxonomy" id="68872"/>
    <lineage>
        <taxon>Eukaryota</taxon>
        <taxon>Viridiplantae</taxon>
        <taxon>Streptophyta</taxon>
        <taxon>Embryophyta</taxon>
        <taxon>Tracheophyta</taxon>
        <taxon>Spermatophyta</taxon>
        <taxon>Magnoliopsida</taxon>
        <taxon>eudicotyledons</taxon>
        <taxon>Gunneridae</taxon>
        <taxon>Pentapetalae</taxon>
        <taxon>asterids</taxon>
        <taxon>lamiids</taxon>
        <taxon>Lamiales</taxon>
        <taxon>Orobanchaceae</taxon>
        <taxon>Buchnereae</taxon>
        <taxon>Striga</taxon>
    </lineage>
</organism>
<dbReference type="PANTHER" id="PTHR34054">
    <property type="entry name" value="EXPRESSED PROTEIN"/>
    <property type="match status" value="1"/>
</dbReference>
<keyword evidence="1" id="KW-1133">Transmembrane helix</keyword>
<comment type="caution">
    <text evidence="2">The sequence shown here is derived from an EMBL/GenBank/DDBJ whole genome shotgun (WGS) entry which is preliminary data.</text>
</comment>
<keyword evidence="1" id="KW-0472">Membrane</keyword>
<protein>
    <submittedName>
        <fullName evidence="2">Uncharacterized protein</fullName>
    </submittedName>
</protein>
<dbReference type="PANTHER" id="PTHR34054:SF4">
    <property type="entry name" value="PROTEIN, PUTATIVE-RELATED"/>
    <property type="match status" value="1"/>
</dbReference>
<gene>
    <name evidence="2" type="ORF">SHERM_08854</name>
</gene>
<dbReference type="InterPro" id="IPR045884">
    <property type="entry name" value="At5g59350-like"/>
</dbReference>
<name>A0A9N7RSN3_STRHE</name>
<keyword evidence="3" id="KW-1185">Reference proteome</keyword>
<sequence>MTAGGGGETKLATALIVILAIALLALLAELLYLLRRRSRKAGQVPAAGDDEISQISADSSLSSFTASKDLLYFLCGRPPPQFRLERNSAAADPEAPGGLDSDLRPDIEAVDFDLVKIHGVFGPPRFLFTIVEEEREDLEPPAGKHGRREIRGAAARRVSLEDHFRAAALDEEDKETVAVALDMVVDIDDARLDDATPFSTPCASPVYFTPPASPGQRTVNGRST</sequence>
<proteinExistence type="predicted"/>
<dbReference type="EMBL" id="CACSLK010034598">
    <property type="protein sequence ID" value="CAA0843000.1"/>
    <property type="molecule type" value="Genomic_DNA"/>
</dbReference>
<dbReference type="AlphaFoldDB" id="A0A9N7RSN3"/>
<evidence type="ECO:0000313" key="2">
    <source>
        <dbReference type="EMBL" id="CAA0843000.1"/>
    </source>
</evidence>
<evidence type="ECO:0000256" key="1">
    <source>
        <dbReference type="SAM" id="Phobius"/>
    </source>
</evidence>
<dbReference type="Proteomes" id="UP001153555">
    <property type="component" value="Unassembled WGS sequence"/>
</dbReference>
<dbReference type="OrthoDB" id="784633at2759"/>